<keyword evidence="5 8" id="KW-0175">Coiled coil</keyword>
<evidence type="ECO:0000256" key="4">
    <source>
        <dbReference type="ARBA" id="ARBA00022989"/>
    </source>
</evidence>
<organism evidence="10 11">
    <name type="scientific">Quercus suber</name>
    <name type="common">Cork oak</name>
    <dbReference type="NCBI Taxonomy" id="58331"/>
    <lineage>
        <taxon>Eukaryota</taxon>
        <taxon>Viridiplantae</taxon>
        <taxon>Streptophyta</taxon>
        <taxon>Embryophyta</taxon>
        <taxon>Tracheophyta</taxon>
        <taxon>Spermatophyta</taxon>
        <taxon>Magnoliopsida</taxon>
        <taxon>eudicotyledons</taxon>
        <taxon>Gunneridae</taxon>
        <taxon>Pentapetalae</taxon>
        <taxon>rosids</taxon>
        <taxon>fabids</taxon>
        <taxon>Fagales</taxon>
        <taxon>Fagaceae</taxon>
        <taxon>Quercus</taxon>
    </lineage>
</organism>
<evidence type="ECO:0000256" key="9">
    <source>
        <dbReference type="SAM" id="Phobius"/>
    </source>
</evidence>
<evidence type="ECO:0000256" key="7">
    <source>
        <dbReference type="ARBA" id="ARBA00023136"/>
    </source>
</evidence>
<dbReference type="PANTHER" id="PTHR14360:SF1">
    <property type="entry name" value="PROTEIN FMP32, MITOCHONDRIAL"/>
    <property type="match status" value="1"/>
</dbReference>
<comment type="caution">
    <text evidence="10">The sequence shown here is derived from an EMBL/GenBank/DDBJ whole genome shotgun (WGS) entry which is preliminary data.</text>
</comment>
<keyword evidence="3 9" id="KW-0812">Transmembrane</keyword>
<keyword evidence="11" id="KW-1185">Reference proteome</keyword>
<evidence type="ECO:0000313" key="11">
    <source>
        <dbReference type="Proteomes" id="UP000237347"/>
    </source>
</evidence>
<sequence>MAQRFCLCPHYIVFNTSECRRIRDELANQNAETSSLTNKLDKEIHSLKAQLEAAKHDVIKYYIGTLVSISAVGLAVLPILL</sequence>
<dbReference type="AlphaFoldDB" id="A0AAW0KBK0"/>
<evidence type="ECO:0000256" key="5">
    <source>
        <dbReference type="ARBA" id="ARBA00023054"/>
    </source>
</evidence>
<dbReference type="Proteomes" id="UP000237347">
    <property type="component" value="Unassembled WGS sequence"/>
</dbReference>
<keyword evidence="7 9" id="KW-0472">Membrane</keyword>
<name>A0AAW0KBK0_QUESU</name>
<feature type="coiled-coil region" evidence="8">
    <location>
        <begin position="19"/>
        <end position="57"/>
    </location>
</feature>
<feature type="transmembrane region" description="Helical" evidence="9">
    <location>
        <begin position="61"/>
        <end position="80"/>
    </location>
</feature>
<evidence type="ECO:0000256" key="2">
    <source>
        <dbReference type="ARBA" id="ARBA00004370"/>
    </source>
</evidence>
<comment type="subcellular location">
    <subcellularLocation>
        <location evidence="2">Membrane</location>
    </subcellularLocation>
    <subcellularLocation>
        <location evidence="1">Mitochondrion</location>
    </subcellularLocation>
</comment>
<accession>A0AAW0KBK0</accession>
<proteinExistence type="predicted"/>
<evidence type="ECO:0000256" key="6">
    <source>
        <dbReference type="ARBA" id="ARBA00023128"/>
    </source>
</evidence>
<reference evidence="10 11" key="1">
    <citation type="journal article" date="2018" name="Sci. Data">
        <title>The draft genome sequence of cork oak.</title>
        <authorList>
            <person name="Ramos A.M."/>
            <person name="Usie A."/>
            <person name="Barbosa P."/>
            <person name="Barros P.M."/>
            <person name="Capote T."/>
            <person name="Chaves I."/>
            <person name="Simoes F."/>
            <person name="Abreu I."/>
            <person name="Carrasquinho I."/>
            <person name="Faro C."/>
            <person name="Guimaraes J.B."/>
            <person name="Mendonca D."/>
            <person name="Nobrega F."/>
            <person name="Rodrigues L."/>
            <person name="Saibo N.J.M."/>
            <person name="Varela M.C."/>
            <person name="Egas C."/>
            <person name="Matos J."/>
            <person name="Miguel C.M."/>
            <person name="Oliveira M.M."/>
            <person name="Ricardo C.P."/>
            <person name="Goncalves S."/>
        </authorList>
    </citation>
    <scope>NUCLEOTIDE SEQUENCE [LARGE SCALE GENOMIC DNA]</scope>
    <source>
        <strain evidence="11">cv. HL8</strain>
    </source>
</reference>
<dbReference type="GO" id="GO:0016020">
    <property type="term" value="C:membrane"/>
    <property type="evidence" value="ECO:0007669"/>
    <property type="project" value="UniProtKB-SubCell"/>
</dbReference>
<keyword evidence="6" id="KW-0496">Mitochondrion</keyword>
<gene>
    <name evidence="10" type="ORF">CFP56_022977</name>
</gene>
<keyword evidence="4 9" id="KW-1133">Transmembrane helix</keyword>
<dbReference type="Pfam" id="PF07798">
    <property type="entry name" value="CCDC90-like"/>
    <property type="match status" value="1"/>
</dbReference>
<evidence type="ECO:0000256" key="8">
    <source>
        <dbReference type="SAM" id="Coils"/>
    </source>
</evidence>
<evidence type="ECO:0000256" key="1">
    <source>
        <dbReference type="ARBA" id="ARBA00004173"/>
    </source>
</evidence>
<evidence type="ECO:0000256" key="3">
    <source>
        <dbReference type="ARBA" id="ARBA00022692"/>
    </source>
</evidence>
<dbReference type="PANTHER" id="PTHR14360">
    <property type="entry name" value="PROTEIN FMP32, MITOCHONDRIAL"/>
    <property type="match status" value="1"/>
</dbReference>
<protein>
    <submittedName>
        <fullName evidence="10">Uncharacterized protein</fullName>
    </submittedName>
</protein>
<dbReference type="InterPro" id="IPR024461">
    <property type="entry name" value="CCDC90-like"/>
</dbReference>
<dbReference type="EMBL" id="PKMF04000362">
    <property type="protein sequence ID" value="KAK7836100.1"/>
    <property type="molecule type" value="Genomic_DNA"/>
</dbReference>
<dbReference type="GO" id="GO:0005739">
    <property type="term" value="C:mitochondrion"/>
    <property type="evidence" value="ECO:0007669"/>
    <property type="project" value="UniProtKB-SubCell"/>
</dbReference>
<evidence type="ECO:0000313" key="10">
    <source>
        <dbReference type="EMBL" id="KAK7836100.1"/>
    </source>
</evidence>